<feature type="domain" description="PRP1 splicing factor N-terminal" evidence="10">
    <location>
        <begin position="66"/>
        <end position="194"/>
    </location>
</feature>
<evidence type="ECO:0000256" key="4">
    <source>
        <dbReference type="ARBA" id="ARBA00022737"/>
    </source>
</evidence>
<keyword evidence="13" id="KW-1185">Reference proteome</keyword>
<feature type="coiled-coil region" evidence="8">
    <location>
        <begin position="687"/>
        <end position="717"/>
    </location>
</feature>
<keyword evidence="5" id="KW-0508">mRNA splicing</keyword>
<dbReference type="VEuPathDB" id="CryptoDB:Vbra_4566"/>
<protein>
    <recommendedName>
        <fullName evidence="14">PRP1 splicing factor N-terminal domain-containing protein</fullName>
    </recommendedName>
</protein>
<keyword evidence="6" id="KW-0539">Nucleus</keyword>
<feature type="compositionally biased region" description="Low complexity" evidence="9">
    <location>
        <begin position="1063"/>
        <end position="1073"/>
    </location>
</feature>
<evidence type="ECO:0000256" key="8">
    <source>
        <dbReference type="SAM" id="Coils"/>
    </source>
</evidence>
<dbReference type="InParanoid" id="A0A0G4GN47"/>
<dbReference type="STRING" id="1169540.A0A0G4GN47"/>
<dbReference type="FunCoup" id="A0A0G4GN47">
    <property type="interactions" value="610"/>
</dbReference>
<dbReference type="GO" id="GO:0000244">
    <property type="term" value="P:spliceosomal tri-snRNP complex assembly"/>
    <property type="evidence" value="ECO:0007669"/>
    <property type="project" value="TreeGrafter"/>
</dbReference>
<dbReference type="InterPro" id="IPR055430">
    <property type="entry name" value="HAT_Syf1_CNRKL1_C"/>
</dbReference>
<dbReference type="InterPro" id="IPR045075">
    <property type="entry name" value="Syf1-like"/>
</dbReference>
<feature type="region of interest" description="Disordered" evidence="9">
    <location>
        <begin position="1"/>
        <end position="23"/>
    </location>
</feature>
<feature type="coiled-coil region" evidence="8">
    <location>
        <begin position="139"/>
        <end position="173"/>
    </location>
</feature>
<dbReference type="Pfam" id="PF06424">
    <property type="entry name" value="PRP1_N"/>
    <property type="match status" value="1"/>
</dbReference>
<evidence type="ECO:0000259" key="10">
    <source>
        <dbReference type="Pfam" id="PF06424"/>
    </source>
</evidence>
<proteinExistence type="inferred from homology"/>
<evidence type="ECO:0000256" key="3">
    <source>
        <dbReference type="ARBA" id="ARBA00022664"/>
    </source>
</evidence>
<dbReference type="SMART" id="SM00386">
    <property type="entry name" value="HAT"/>
    <property type="match status" value="12"/>
</dbReference>
<evidence type="ECO:0000256" key="1">
    <source>
        <dbReference type="ARBA" id="ARBA00004123"/>
    </source>
</evidence>
<dbReference type="Gene3D" id="1.25.40.10">
    <property type="entry name" value="Tetratricopeptide repeat domain"/>
    <property type="match status" value="5"/>
</dbReference>
<evidence type="ECO:0000256" key="6">
    <source>
        <dbReference type="ARBA" id="ARBA00023242"/>
    </source>
</evidence>
<dbReference type="OrthoDB" id="440128at2759"/>
<feature type="repeat" description="TPR" evidence="7">
    <location>
        <begin position="892"/>
        <end position="925"/>
    </location>
</feature>
<feature type="region of interest" description="Disordered" evidence="9">
    <location>
        <begin position="1021"/>
        <end position="1125"/>
    </location>
</feature>
<dbReference type="SUPFAM" id="SSF48452">
    <property type="entry name" value="TPR-like"/>
    <property type="match status" value="4"/>
</dbReference>
<name>A0A0G4GN47_VITBC</name>
<dbReference type="OMA" id="DGWAWYY"/>
<dbReference type="Proteomes" id="UP000041254">
    <property type="component" value="Unassembled WGS sequence"/>
</dbReference>
<dbReference type="PROSITE" id="PS50005">
    <property type="entry name" value="TPR"/>
    <property type="match status" value="1"/>
</dbReference>
<evidence type="ECO:0000256" key="2">
    <source>
        <dbReference type="ARBA" id="ARBA00008644"/>
    </source>
</evidence>
<dbReference type="InterPro" id="IPR019734">
    <property type="entry name" value="TPR_rpt"/>
</dbReference>
<evidence type="ECO:0000259" key="11">
    <source>
        <dbReference type="Pfam" id="PF23231"/>
    </source>
</evidence>
<dbReference type="FunFam" id="1.25.40.10:FF:001362">
    <property type="entry name" value="RNA splicing factor"/>
    <property type="match status" value="1"/>
</dbReference>
<organism evidence="12 13">
    <name type="scientific">Vitrella brassicaformis (strain CCMP3155)</name>
    <dbReference type="NCBI Taxonomy" id="1169540"/>
    <lineage>
        <taxon>Eukaryota</taxon>
        <taxon>Sar</taxon>
        <taxon>Alveolata</taxon>
        <taxon>Colpodellida</taxon>
        <taxon>Vitrellaceae</taxon>
        <taxon>Vitrella</taxon>
    </lineage>
</organism>
<evidence type="ECO:0000256" key="7">
    <source>
        <dbReference type="PROSITE-ProRule" id="PRU00339"/>
    </source>
</evidence>
<evidence type="ECO:0008006" key="14">
    <source>
        <dbReference type="Google" id="ProtNLM"/>
    </source>
</evidence>
<keyword evidence="3" id="KW-0507">mRNA processing</keyword>
<sequence length="1125" mass="124062">MSLLPGARKFDPNAVPPVPEGYSVGLGRGARSFTTRADLGVAPVVPGAGRGDGGGRGGGSGPWGAPPAGYVPGRGRGATGFAGGVSRDDTVDHDKADYSDANYDEFSGYAESLFKDAEYDDEDRQADEIYEDIDRTMDFRRKSRREQKLKEELAKLRAEKPTIQAQFADLKRNLGNVSREEWEAIPDSGDTSIKNKQKKPQQLMPAPDYLLHGAQLSGRSTGTVQRSGLATPMMGSQTPIGGLSTPMGLQTPMGLRTPLGLSTPLGGLSTPLGLRTPMGSASSSLNDLGEAREKVLSVKLDKVMDSVSGQTVMDPKGYLTDLNSMQLKSDADIADIKKARLLLKSVITTNPKHPPGWIAATRLEELAGKIIAARELIAQGCKHCPNSEDVWLEAARLEKPANAKAVLAKAVKQMPHSVRLWLDAMNRETEKEMKATVLRKALEFIPNSVRLWKEAVSLEDEGNARILLSRAVECVPQAVEMWLALARLSTYKEAQKVLNQARLKVPTSPVIWVSAAKLEETQNNVSKVDVIINRALESLANKFHVTLERETWLKLAEEAEKSGHVNTCRAIVKATMEVGVEDVNMKNIWKEDAQGCIARGSIETARALYNNALDILKTKKSLWMALADLETKHGTAESLDAVLQRAVSFCPKEEVLWLMAAKQKWLQGDVPAARQILAEAYSQSGNSEAISLAAVKLERENNEVERARALLEKARRDCNTPKVWMQSVQLEREHTDDPKRTKAHELVEEALQHHPTFAKLWMIGGQLYMEEDPPNLDMAADFFNRGLQVCTKAVPLWLCALDCQKRQGNWTKARALLEKARLKNPKSEDLWLAAVQIERAADNPKMAHHMMSRALQECPTSGTLWAEAIELEPKSAQNAKSVDALTKCENDANVIVAVARLFWRDGKIAKARKWFNRAVTLNPGLGNAWGAFLAFELENGTEEQQRDVINRCHQSEPNRGLAWNRIVKRVENWRLSIAEKLRKFVDEIYPDSLKVESITAIIHDALHGKLVLEAKQEPAPMEIENQPNGPAAAAPPSSDDPKNDTDPNAVNAQVSELLKSAKQEPQGTKRQQQQGGGANGVEAKKEPFVAAAKFEGPRAGYSFKRDEQGTGYYLDEQPTKRLKRE</sequence>
<dbReference type="InterPro" id="IPR011990">
    <property type="entry name" value="TPR-like_helical_dom_sf"/>
</dbReference>
<feature type="compositionally biased region" description="Gly residues" evidence="9">
    <location>
        <begin position="48"/>
        <end position="62"/>
    </location>
</feature>
<dbReference type="EMBL" id="CDMY01000730">
    <property type="protein sequence ID" value="CEM31627.1"/>
    <property type="molecule type" value="Genomic_DNA"/>
</dbReference>
<keyword evidence="8" id="KW-0175">Coiled coil</keyword>
<dbReference type="InterPro" id="IPR003107">
    <property type="entry name" value="HAT"/>
</dbReference>
<dbReference type="GO" id="GO:0046540">
    <property type="term" value="C:U4/U6 x U5 tri-snRNP complex"/>
    <property type="evidence" value="ECO:0007669"/>
    <property type="project" value="TreeGrafter"/>
</dbReference>
<dbReference type="PANTHER" id="PTHR11246:SF1">
    <property type="entry name" value="PRE-MRNA-PROCESSING FACTOR 6"/>
    <property type="match status" value="1"/>
</dbReference>
<gene>
    <name evidence="12" type="ORF">Vbra_4566</name>
</gene>
<keyword evidence="7" id="KW-0802">TPR repeat</keyword>
<accession>A0A0G4GN47</accession>
<feature type="region of interest" description="Disordered" evidence="9">
    <location>
        <begin position="44"/>
        <end position="67"/>
    </location>
</feature>
<dbReference type="InterPro" id="IPR010491">
    <property type="entry name" value="PRP1_N"/>
</dbReference>
<dbReference type="AlphaFoldDB" id="A0A0G4GN47"/>
<reference evidence="12 13" key="1">
    <citation type="submission" date="2014-11" db="EMBL/GenBank/DDBJ databases">
        <authorList>
            <person name="Zhu J."/>
            <person name="Qi W."/>
            <person name="Song R."/>
        </authorList>
    </citation>
    <scope>NUCLEOTIDE SEQUENCE [LARGE SCALE GENOMIC DNA]</scope>
</reference>
<dbReference type="FunFam" id="1.25.40.10:FF:000384">
    <property type="entry name" value="Probable pre-mRNA splicing factor prp1"/>
    <property type="match status" value="1"/>
</dbReference>
<evidence type="ECO:0000313" key="12">
    <source>
        <dbReference type="EMBL" id="CEM31627.1"/>
    </source>
</evidence>
<evidence type="ECO:0000256" key="9">
    <source>
        <dbReference type="SAM" id="MobiDB-lite"/>
    </source>
</evidence>
<dbReference type="Pfam" id="PF23231">
    <property type="entry name" value="HAT_Syf1_CNRKL1_C"/>
    <property type="match status" value="1"/>
</dbReference>
<feature type="domain" description="Pre-mRNA-splicing factor Syf1/CRNKL1-like C-terminal HAT-repeats" evidence="11">
    <location>
        <begin position="586"/>
        <end position="719"/>
    </location>
</feature>
<dbReference type="PANTHER" id="PTHR11246">
    <property type="entry name" value="PRE-MRNA SPLICING FACTOR"/>
    <property type="match status" value="1"/>
</dbReference>
<evidence type="ECO:0000313" key="13">
    <source>
        <dbReference type="Proteomes" id="UP000041254"/>
    </source>
</evidence>
<dbReference type="PhylomeDB" id="A0A0G4GN47"/>
<keyword evidence="4" id="KW-0677">Repeat</keyword>
<comment type="subcellular location">
    <subcellularLocation>
        <location evidence="1">Nucleus</location>
    </subcellularLocation>
</comment>
<comment type="similarity">
    <text evidence="2">Belongs to the crooked-neck family.</text>
</comment>
<dbReference type="GO" id="GO:0071013">
    <property type="term" value="C:catalytic step 2 spliceosome"/>
    <property type="evidence" value="ECO:0007669"/>
    <property type="project" value="TreeGrafter"/>
</dbReference>
<evidence type="ECO:0000256" key="5">
    <source>
        <dbReference type="ARBA" id="ARBA00023187"/>
    </source>
</evidence>